<dbReference type="SUPFAM" id="SSF53335">
    <property type="entry name" value="S-adenosyl-L-methionine-dependent methyltransferases"/>
    <property type="match status" value="1"/>
</dbReference>
<feature type="domain" description="Methyltransferase" evidence="1">
    <location>
        <begin position="58"/>
        <end position="155"/>
    </location>
</feature>
<dbReference type="PANTHER" id="PTHR43464">
    <property type="entry name" value="METHYLTRANSFERASE"/>
    <property type="match status" value="1"/>
</dbReference>
<dbReference type="EMBL" id="GEDV01006673">
    <property type="protein sequence ID" value="JAP81884.1"/>
    <property type="molecule type" value="Transcribed_RNA"/>
</dbReference>
<dbReference type="AlphaFoldDB" id="A0A131YRK1"/>
<dbReference type="GO" id="GO:0010420">
    <property type="term" value="F:polyprenyldihydroxybenzoate methyltransferase activity"/>
    <property type="evidence" value="ECO:0007669"/>
    <property type="project" value="TreeGrafter"/>
</dbReference>
<keyword evidence="2" id="KW-0489">Methyltransferase</keyword>
<protein>
    <submittedName>
        <fullName evidence="2">Juvenile hormone acid methyltransferase</fullName>
    </submittedName>
</protein>
<dbReference type="InterPro" id="IPR041698">
    <property type="entry name" value="Methyltransf_25"/>
</dbReference>
<evidence type="ECO:0000259" key="1">
    <source>
        <dbReference type="Pfam" id="PF13649"/>
    </source>
</evidence>
<dbReference type="Gene3D" id="3.40.50.150">
    <property type="entry name" value="Vaccinia Virus protein VP39"/>
    <property type="match status" value="1"/>
</dbReference>
<organism evidence="2">
    <name type="scientific">Rhipicephalus appendiculatus</name>
    <name type="common">Brown ear tick</name>
    <dbReference type="NCBI Taxonomy" id="34631"/>
    <lineage>
        <taxon>Eukaryota</taxon>
        <taxon>Metazoa</taxon>
        <taxon>Ecdysozoa</taxon>
        <taxon>Arthropoda</taxon>
        <taxon>Chelicerata</taxon>
        <taxon>Arachnida</taxon>
        <taxon>Acari</taxon>
        <taxon>Parasitiformes</taxon>
        <taxon>Ixodida</taxon>
        <taxon>Ixodoidea</taxon>
        <taxon>Ixodidae</taxon>
        <taxon>Rhipicephalinae</taxon>
        <taxon>Rhipicephalus</taxon>
        <taxon>Rhipicephalus</taxon>
    </lineage>
</organism>
<accession>A0A131YRK1</accession>
<dbReference type="CDD" id="cd02440">
    <property type="entry name" value="AdoMet_MTases"/>
    <property type="match status" value="1"/>
</dbReference>
<reference evidence="2" key="1">
    <citation type="journal article" date="2016" name="Ticks Tick Borne Dis.">
        <title>De novo assembly and annotation of the salivary gland transcriptome of Rhipicephalus appendiculatus male and female ticks during blood feeding.</title>
        <authorList>
            <person name="de Castro M.H."/>
            <person name="de Klerk D."/>
            <person name="Pienaar R."/>
            <person name="Latif A.A."/>
            <person name="Rees D.J."/>
            <person name="Mans B.J."/>
        </authorList>
    </citation>
    <scope>NUCLEOTIDE SEQUENCE</scope>
    <source>
        <tissue evidence="2">Salivary glands</tissue>
    </source>
</reference>
<dbReference type="GO" id="GO:0032259">
    <property type="term" value="P:methylation"/>
    <property type="evidence" value="ECO:0007669"/>
    <property type="project" value="UniProtKB-KW"/>
</dbReference>
<dbReference type="InterPro" id="IPR029063">
    <property type="entry name" value="SAM-dependent_MTases_sf"/>
</dbReference>
<name>A0A131YRK1_RHIAP</name>
<dbReference type="Pfam" id="PF13649">
    <property type="entry name" value="Methyltransf_25"/>
    <property type="match status" value="1"/>
</dbReference>
<dbReference type="PANTHER" id="PTHR43464:SF23">
    <property type="entry name" value="JUVENILE HORMONE ACID O-METHYLTRANSFERASE"/>
    <property type="match status" value="1"/>
</dbReference>
<keyword evidence="2" id="KW-0808">Transferase</keyword>
<proteinExistence type="predicted"/>
<sequence>MTSLNTEEGKLQAGPFQSTLAPEIYEERNVPANHEPKGIIQIFKMAFTIPSDESQQYLDIGCGTGDFTREWILPSCDPCKRIVAVDFSASMLEYAKEKYAHEKIVYEHLDIDGDVTGLLRKYGTFQRVYSFKTLHWSRDLHHSLGNIAQLLAPGGECLLLFHSRSFLLESFKEICRLEPWSKYADVILQAVPKSQDIVDQKGQRDYISSALSSAGLVPYTTELLTRTVPPQIPTGAFQKLAQIANPVFSLLSEEEKTAFLETLSTHLPEWYDSYCKRGGPILWSSFLVHARKT</sequence>
<evidence type="ECO:0000313" key="2">
    <source>
        <dbReference type="EMBL" id="JAP81884.1"/>
    </source>
</evidence>